<dbReference type="GO" id="GO:0005737">
    <property type="term" value="C:cytoplasm"/>
    <property type="evidence" value="ECO:0007669"/>
    <property type="project" value="UniProtKB-SubCell"/>
</dbReference>
<keyword evidence="13" id="KW-0963">Cytoplasm</keyword>
<evidence type="ECO:0000256" key="3">
    <source>
        <dbReference type="ARBA" id="ARBA00022960"/>
    </source>
</evidence>
<dbReference type="FunFam" id="3.90.190.20:FF:000006">
    <property type="entry name" value="UDP-N-acetylmuramoyl-L-alanyl-D-glutamate--2,6-diaminopimelate ligase"/>
    <property type="match status" value="1"/>
</dbReference>
<evidence type="ECO:0000256" key="5">
    <source>
        <dbReference type="ARBA" id="ARBA00023306"/>
    </source>
</evidence>
<protein>
    <recommendedName>
        <fullName evidence="9 13">UDP-N-acetylmuramoyl-L-alanyl-D-glutamate--2,6-diaminopimelate ligase</fullName>
        <ecNumber evidence="8 13">6.3.2.13</ecNumber>
    </recommendedName>
    <alternativeName>
        <fullName evidence="10 13">Meso-A2pm-adding enzyme</fullName>
    </alternativeName>
    <alternativeName>
        <fullName evidence="11 13">Meso-diaminopimelate-adding enzyme</fullName>
    </alternativeName>
    <alternativeName>
        <fullName evidence="12 13">UDP-MurNAc-L-Ala-D-Glu:meso-diaminopimelate ligase</fullName>
    </alternativeName>
    <alternativeName>
        <fullName evidence="13">UDP-MurNAc-tripeptide synthetase</fullName>
    </alternativeName>
    <alternativeName>
        <fullName evidence="13">UDP-N-acetylmuramyl-tripeptide synthetase</fullName>
    </alternativeName>
</protein>
<sequence length="516" mass="56623">MIKHSLHYLLKGIKGVDSDALIEVSVDLFVSGLTLDSRTIKQGMLFVALKGTQAHGVKYALKAQQQGAVAIIYEADLTQNESKLLADLTIPTIEIKELARQLGEIARRYYQILDDNQLRKANYGLKVIGVTGTDGKTTVTHFFAQAMNALVANKAAVIGTLGIGFPNDLQQATHTTPDVLTVHKTLHQLAKKGVEYIAMEVSSHALDQERVNGVDFDVAILTNLTRDHLDYHGTVENYTVAKQKLFLRPEVNTVVLNQEDAFSQQIVDKLKQKGSNKALLRYAVKSENTDIDAELIAQNASFSNKGIQAQISYGDQQGMLKVAVLGWFNLSNLLATLAAMLSLGVQFSEALEALSHVKTVSGRMDKVNASDVLVVVDYAHTPGALESVLKALRGHTQQRIFCVFGCGGDRDKGKRPLMAKIAEQDADVVIVTDDNPRTENPQAIMRDIMAGFKQAEKIVIEHDRAKAIRYAMRQAQAGDVVLIAGKGHEQVQIFAHKTEMFDDRQQAAEALQELAI</sequence>
<feature type="binding site" evidence="13">
    <location>
        <position position="210"/>
    </location>
    <ligand>
        <name>UDP-N-acetyl-alpha-D-muramoyl-L-alanyl-D-glutamate</name>
        <dbReference type="ChEBI" id="CHEBI:83900"/>
    </ligand>
</feature>
<feature type="binding site" evidence="13">
    <location>
        <begin position="175"/>
        <end position="176"/>
    </location>
    <ligand>
        <name>UDP-N-acetyl-alpha-D-muramoyl-L-alanyl-D-glutamate</name>
        <dbReference type="ChEBI" id="CHEBI:83900"/>
    </ligand>
</feature>
<keyword evidence="13" id="KW-0067">ATP-binding</keyword>
<dbReference type="SUPFAM" id="SSF53244">
    <property type="entry name" value="MurD-like peptide ligases, peptide-binding domain"/>
    <property type="match status" value="1"/>
</dbReference>
<keyword evidence="2 13" id="KW-0132">Cell division</keyword>
<dbReference type="GO" id="GO:0008360">
    <property type="term" value="P:regulation of cell shape"/>
    <property type="evidence" value="ECO:0007669"/>
    <property type="project" value="UniProtKB-KW"/>
</dbReference>
<comment type="catalytic activity">
    <reaction evidence="7 13">
        <text>UDP-N-acetyl-alpha-D-muramoyl-L-alanyl-D-glutamate + meso-2,6-diaminopimelate + ATP = UDP-N-acetyl-alpha-D-muramoyl-L-alanyl-gamma-D-glutamyl-meso-2,6-diaminopimelate + ADP + phosphate + H(+)</text>
        <dbReference type="Rhea" id="RHEA:23676"/>
        <dbReference type="ChEBI" id="CHEBI:15378"/>
        <dbReference type="ChEBI" id="CHEBI:30616"/>
        <dbReference type="ChEBI" id="CHEBI:43474"/>
        <dbReference type="ChEBI" id="CHEBI:57791"/>
        <dbReference type="ChEBI" id="CHEBI:83900"/>
        <dbReference type="ChEBI" id="CHEBI:83905"/>
        <dbReference type="ChEBI" id="CHEBI:456216"/>
        <dbReference type="EC" id="6.3.2.13"/>
    </reaction>
</comment>
<dbReference type="NCBIfam" id="NF001126">
    <property type="entry name" value="PRK00139.1-4"/>
    <property type="match status" value="1"/>
</dbReference>
<dbReference type="GO" id="GO:0009252">
    <property type="term" value="P:peptidoglycan biosynthetic process"/>
    <property type="evidence" value="ECO:0007669"/>
    <property type="project" value="UniProtKB-UniRule"/>
</dbReference>
<evidence type="ECO:0000313" key="18">
    <source>
        <dbReference type="EMBL" id="HFC93411.1"/>
    </source>
</evidence>
<feature type="domain" description="Mur ligase central" evidence="17">
    <location>
        <begin position="130"/>
        <end position="339"/>
    </location>
</feature>
<dbReference type="SUPFAM" id="SSF53623">
    <property type="entry name" value="MurD-like peptide ligases, catalytic domain"/>
    <property type="match status" value="1"/>
</dbReference>
<dbReference type="Pfam" id="PF08245">
    <property type="entry name" value="Mur_ligase_M"/>
    <property type="match status" value="1"/>
</dbReference>
<dbReference type="Proteomes" id="UP000885750">
    <property type="component" value="Unassembled WGS sequence"/>
</dbReference>
<dbReference type="Gene3D" id="3.40.1390.10">
    <property type="entry name" value="MurE/MurF, N-terminal domain"/>
    <property type="match status" value="1"/>
</dbReference>
<dbReference type="PANTHER" id="PTHR23135:SF4">
    <property type="entry name" value="UDP-N-ACETYLMURAMOYL-L-ALANYL-D-GLUTAMATE--2,6-DIAMINOPIMELATE LIGASE MURE HOMOLOG, CHLOROPLASTIC"/>
    <property type="match status" value="1"/>
</dbReference>
<evidence type="ECO:0000256" key="2">
    <source>
        <dbReference type="ARBA" id="ARBA00022618"/>
    </source>
</evidence>
<comment type="pathway">
    <text evidence="13 14">Cell wall biogenesis; peptidoglycan biosynthesis.</text>
</comment>
<evidence type="ECO:0000256" key="4">
    <source>
        <dbReference type="ARBA" id="ARBA00022984"/>
    </source>
</evidence>
<evidence type="ECO:0000256" key="12">
    <source>
        <dbReference type="ARBA" id="ARBA00081560"/>
    </source>
</evidence>
<feature type="binding site" evidence="13">
    <location>
        <begin position="434"/>
        <end position="437"/>
    </location>
    <ligand>
        <name>meso-2,6-diaminopimelate</name>
        <dbReference type="ChEBI" id="CHEBI:57791"/>
    </ligand>
</feature>
<keyword evidence="3 13" id="KW-0133">Cell shape</keyword>
<evidence type="ECO:0000259" key="15">
    <source>
        <dbReference type="Pfam" id="PF01225"/>
    </source>
</evidence>
<comment type="similarity">
    <text evidence="1 13">Belongs to the MurCDEF family. MurE subfamily.</text>
</comment>
<comment type="PTM">
    <text evidence="13">Carboxylation is probably crucial for Mg(2+) binding and, consequently, for the gamma-phosphate positioning of ATP.</text>
</comment>
<accession>A0A7V2WVP6</accession>
<dbReference type="InterPro" id="IPR005761">
    <property type="entry name" value="UDP-N-AcMur-Glu-dNH2Pim_ligase"/>
</dbReference>
<feature type="binding site" evidence="13">
    <location>
        <position position="410"/>
    </location>
    <ligand>
        <name>meso-2,6-diaminopimelate</name>
        <dbReference type="ChEBI" id="CHEBI:57791"/>
    </ligand>
</feature>
<gene>
    <name evidence="13" type="primary">murE</name>
    <name evidence="18" type="ORF">ENJ51_11435</name>
</gene>
<keyword evidence="5 13" id="KW-0131">Cell cycle</keyword>
<feature type="modified residue" description="N6-carboxylysine" evidence="13">
    <location>
        <position position="242"/>
    </location>
</feature>
<evidence type="ECO:0000256" key="7">
    <source>
        <dbReference type="ARBA" id="ARBA00050251"/>
    </source>
</evidence>
<feature type="binding site" evidence="13">
    <location>
        <begin position="132"/>
        <end position="138"/>
    </location>
    <ligand>
        <name>ATP</name>
        <dbReference type="ChEBI" id="CHEBI:30616"/>
    </ligand>
</feature>
<feature type="domain" description="Mur ligase N-terminal catalytic" evidence="15">
    <location>
        <begin position="30"/>
        <end position="110"/>
    </location>
</feature>
<keyword evidence="13" id="KW-0547">Nucleotide-binding</keyword>
<keyword evidence="13 18" id="KW-0436">Ligase</keyword>
<comment type="function">
    <text evidence="13">Catalyzes the addition of meso-diaminopimelic acid to the nucleotide precursor UDP-N-acetylmuramoyl-L-alanyl-D-glutamate (UMAG) in the biosynthesis of bacterial cell-wall peptidoglycan.</text>
</comment>
<dbReference type="InterPro" id="IPR035911">
    <property type="entry name" value="MurE/MurF_N"/>
</dbReference>
<evidence type="ECO:0000256" key="11">
    <source>
        <dbReference type="ARBA" id="ARBA00076158"/>
    </source>
</evidence>
<evidence type="ECO:0000256" key="9">
    <source>
        <dbReference type="ARBA" id="ARBA00072883"/>
    </source>
</evidence>
<keyword evidence="13" id="KW-0460">Magnesium</keyword>
<comment type="caution">
    <text evidence="18">The sequence shown here is derived from an EMBL/GenBank/DDBJ whole genome shotgun (WGS) entry which is preliminary data.</text>
</comment>
<dbReference type="NCBIfam" id="TIGR01085">
    <property type="entry name" value="murE"/>
    <property type="match status" value="1"/>
</dbReference>
<evidence type="ECO:0000259" key="16">
    <source>
        <dbReference type="Pfam" id="PF02875"/>
    </source>
</evidence>
<dbReference type="InterPro" id="IPR036615">
    <property type="entry name" value="Mur_ligase_C_dom_sf"/>
</dbReference>
<feature type="binding site" evidence="13">
    <location>
        <position position="489"/>
    </location>
    <ligand>
        <name>meso-2,6-diaminopimelate</name>
        <dbReference type="ChEBI" id="CHEBI:57791"/>
    </ligand>
</feature>
<evidence type="ECO:0000259" key="17">
    <source>
        <dbReference type="Pfam" id="PF08245"/>
    </source>
</evidence>
<evidence type="ECO:0000256" key="10">
    <source>
        <dbReference type="ARBA" id="ARBA00075482"/>
    </source>
</evidence>
<dbReference type="EC" id="6.3.2.13" evidence="8 13"/>
<dbReference type="GO" id="GO:0005524">
    <property type="term" value="F:ATP binding"/>
    <property type="evidence" value="ECO:0007669"/>
    <property type="project" value="UniProtKB-UniRule"/>
</dbReference>
<dbReference type="InterPro" id="IPR013221">
    <property type="entry name" value="Mur_ligase_cen"/>
</dbReference>
<feature type="binding site" evidence="13">
    <location>
        <position position="202"/>
    </location>
    <ligand>
        <name>UDP-N-acetyl-alpha-D-muramoyl-L-alanyl-D-glutamate</name>
        <dbReference type="ChEBI" id="CHEBI:83900"/>
    </ligand>
</feature>
<dbReference type="EMBL" id="DRMS01000430">
    <property type="protein sequence ID" value="HFC93411.1"/>
    <property type="molecule type" value="Genomic_DNA"/>
</dbReference>
<dbReference type="SUPFAM" id="SSF63418">
    <property type="entry name" value="MurE/MurF N-terminal domain"/>
    <property type="match status" value="1"/>
</dbReference>
<feature type="binding site" evidence="13">
    <location>
        <position position="485"/>
    </location>
    <ligand>
        <name>meso-2,6-diaminopimelate</name>
        <dbReference type="ChEBI" id="CHEBI:57791"/>
    </ligand>
</feature>
<evidence type="ECO:0000256" key="6">
    <source>
        <dbReference type="ARBA" id="ARBA00023316"/>
    </source>
</evidence>
<dbReference type="GO" id="GO:0000287">
    <property type="term" value="F:magnesium ion binding"/>
    <property type="evidence" value="ECO:0007669"/>
    <property type="project" value="UniProtKB-UniRule"/>
</dbReference>
<feature type="short sequence motif" description="Meso-diaminopimelate recognition motif" evidence="13">
    <location>
        <begin position="434"/>
        <end position="437"/>
    </location>
</feature>
<feature type="binding site" evidence="13">
    <location>
        <position position="37"/>
    </location>
    <ligand>
        <name>UDP-N-acetyl-alpha-D-muramoyl-L-alanyl-D-glutamate</name>
        <dbReference type="ChEBI" id="CHEBI:83900"/>
    </ligand>
</feature>
<dbReference type="PANTHER" id="PTHR23135">
    <property type="entry name" value="MUR LIGASE FAMILY MEMBER"/>
    <property type="match status" value="1"/>
</dbReference>
<dbReference type="GO" id="GO:0008765">
    <property type="term" value="F:UDP-N-acetylmuramoylalanyl-D-glutamate-2,6-diaminopimelate ligase activity"/>
    <property type="evidence" value="ECO:0007669"/>
    <property type="project" value="UniProtKB-UniRule"/>
</dbReference>
<comment type="caution">
    <text evidence="13">Lacks conserved residue(s) required for the propagation of feature annotation.</text>
</comment>
<name>A0A7V2WVP6_LEUMU</name>
<feature type="binding site" evidence="13">
    <location>
        <position position="208"/>
    </location>
    <ligand>
        <name>UDP-N-acetyl-alpha-D-muramoyl-L-alanyl-D-glutamate</name>
        <dbReference type="ChEBI" id="CHEBI:83900"/>
    </ligand>
</feature>
<evidence type="ECO:0000256" key="13">
    <source>
        <dbReference type="HAMAP-Rule" id="MF_00208"/>
    </source>
</evidence>
<dbReference type="HAMAP" id="MF_00208">
    <property type="entry name" value="MurE"/>
    <property type="match status" value="1"/>
</dbReference>
<dbReference type="Gene3D" id="3.90.190.20">
    <property type="entry name" value="Mur ligase, C-terminal domain"/>
    <property type="match status" value="1"/>
</dbReference>
<proteinExistence type="inferred from homology"/>
<reference evidence="18" key="1">
    <citation type="journal article" date="2020" name="mSystems">
        <title>Genome- and Community-Level Interaction Insights into Carbon Utilization and Element Cycling Functions of Hydrothermarchaeota in Hydrothermal Sediment.</title>
        <authorList>
            <person name="Zhou Z."/>
            <person name="Liu Y."/>
            <person name="Xu W."/>
            <person name="Pan J."/>
            <person name="Luo Z.H."/>
            <person name="Li M."/>
        </authorList>
    </citation>
    <scope>NUCLEOTIDE SEQUENCE [LARGE SCALE GENOMIC DNA]</scope>
    <source>
        <strain evidence="18">HyVt-493</strain>
    </source>
</reference>
<evidence type="ECO:0000256" key="1">
    <source>
        <dbReference type="ARBA" id="ARBA00005898"/>
    </source>
</evidence>
<dbReference type="Gene3D" id="3.40.1190.10">
    <property type="entry name" value="Mur-like, catalytic domain"/>
    <property type="match status" value="1"/>
</dbReference>
<feature type="domain" description="Mur ligase C-terminal" evidence="16">
    <location>
        <begin position="362"/>
        <end position="487"/>
    </location>
</feature>
<dbReference type="UniPathway" id="UPA00219"/>
<dbReference type="GO" id="GO:0051301">
    <property type="term" value="P:cell division"/>
    <property type="evidence" value="ECO:0007669"/>
    <property type="project" value="UniProtKB-KW"/>
</dbReference>
<dbReference type="Pfam" id="PF01225">
    <property type="entry name" value="Mur_ligase"/>
    <property type="match status" value="1"/>
</dbReference>
<dbReference type="AlphaFoldDB" id="A0A7V2WVP6"/>
<organism evidence="18">
    <name type="scientific">Leucothrix mucor</name>
    <dbReference type="NCBI Taxonomy" id="45248"/>
    <lineage>
        <taxon>Bacteria</taxon>
        <taxon>Pseudomonadati</taxon>
        <taxon>Pseudomonadota</taxon>
        <taxon>Gammaproteobacteria</taxon>
        <taxon>Thiotrichales</taxon>
        <taxon>Thiotrichaceae</taxon>
        <taxon>Leucothrix</taxon>
    </lineage>
</organism>
<evidence type="ECO:0000256" key="14">
    <source>
        <dbReference type="RuleBase" id="RU004135"/>
    </source>
</evidence>
<dbReference type="InterPro" id="IPR000713">
    <property type="entry name" value="Mur_ligase_N"/>
</dbReference>
<keyword evidence="4 13" id="KW-0573">Peptidoglycan synthesis</keyword>
<comment type="cofactor">
    <cofactor evidence="13">
        <name>Mg(2+)</name>
        <dbReference type="ChEBI" id="CHEBI:18420"/>
    </cofactor>
</comment>
<dbReference type="InterPro" id="IPR036565">
    <property type="entry name" value="Mur-like_cat_sf"/>
</dbReference>
<dbReference type="GO" id="GO:0071555">
    <property type="term" value="P:cell wall organization"/>
    <property type="evidence" value="ECO:0007669"/>
    <property type="project" value="UniProtKB-KW"/>
</dbReference>
<keyword evidence="6 13" id="KW-0961">Cell wall biogenesis/degradation</keyword>
<dbReference type="InterPro" id="IPR004101">
    <property type="entry name" value="Mur_ligase_C"/>
</dbReference>
<evidence type="ECO:0000256" key="8">
    <source>
        <dbReference type="ARBA" id="ARBA00066633"/>
    </source>
</evidence>
<dbReference type="Pfam" id="PF02875">
    <property type="entry name" value="Mur_ligase_C"/>
    <property type="match status" value="1"/>
</dbReference>
<comment type="subcellular location">
    <subcellularLocation>
        <location evidence="13 14">Cytoplasm</location>
    </subcellularLocation>
</comment>
<feature type="binding site" evidence="13">
    <location>
        <position position="35"/>
    </location>
    <ligand>
        <name>UDP-N-acetyl-alpha-D-muramoyl-L-alanyl-D-glutamate</name>
        <dbReference type="ChEBI" id="CHEBI:83900"/>
    </ligand>
</feature>
<dbReference type="NCBIfam" id="NF001124">
    <property type="entry name" value="PRK00139.1-2"/>
    <property type="match status" value="1"/>
</dbReference>